<evidence type="ECO:0000256" key="2">
    <source>
        <dbReference type="ARBA" id="ARBA00022525"/>
    </source>
</evidence>
<proteinExistence type="predicted"/>
<feature type="signal peptide" evidence="6">
    <location>
        <begin position="1"/>
        <end position="21"/>
    </location>
</feature>
<evidence type="ECO:0000256" key="3">
    <source>
        <dbReference type="ARBA" id="ARBA00022729"/>
    </source>
</evidence>
<keyword evidence="8" id="KW-1185">Reference proteome</keyword>
<feature type="compositionally biased region" description="Acidic residues" evidence="5">
    <location>
        <begin position="291"/>
        <end position="317"/>
    </location>
</feature>
<dbReference type="EMBL" id="CP054475">
    <property type="protein sequence ID" value="UXD86198.1"/>
    <property type="molecule type" value="Genomic_DNA"/>
</dbReference>
<accession>A0ABY6A7U3</accession>
<dbReference type="Proteomes" id="UP001065322">
    <property type="component" value="Chromosome"/>
</dbReference>
<dbReference type="InterPro" id="IPR028974">
    <property type="entry name" value="TSP_type-3_rpt"/>
</dbReference>
<sequence length="1194" mass="129379">MKYLSRLVIAFSLFQISSAYGYVNQCSPLFANGVETYTPGEIKFERWASLKGGDKNLAATTVKSAWLDSPCDGSVCRATGIASGRFPDVSDANRPQGRDKVSVRPFRELSLNAPEEGLSLKKLEIKAFSKVFLRSGDYWIDNLTLGASAEIIQEGAGQIRIFANSIDMGAFSRIGDQSERHSFLVKTKSFRNSAFSYAEIFLYSESKVDMAGVSTLVGSLAAPEIKLKALSSVTFNSEGKSEIDYGWICDLDNDGIYDGLDEDADNDGFSNQTEITAGTDPWDAGSVPADTDGDGQADIEDEDIDGDGYSNEEETEAGTDPYDPDSFPLPEPPQILITTASGQVVMTDQISIAGRVTPGDLALASVILENLTGGGVGYPLALTEQGYFTLEVALTEGENRFRVTAKDADGYTATQEFLVTYVVPFSVDQITPPSGFVSESKDVQVSINITSTGQEPVVRLDGAPMTLTSANGSQYQFTLVKQLAPGDNDIRIQALGKGKSIELPLLYRFEPEDNEAFPAPNIHIVRPVDGQRTRQDSVAFSAEILSSVGRLNAELNGSGVGITPISEGRYSVAESVTLQEGSNQLILNVTDALGQQSVAQVVIEQDKDAPDFELNPAWQPVPALNSVADSNVLIAGLINDNDVSGITVNGMDVPLIPYEQGFQFSKIITIPALQDVLIRIVSVDSLGNKKSQDYRFYTESNLQMSWISPAFPVTWFSETGTGYPFAVKLEGVTGSENFQVTLEPSSVSVGAQQIGNLLTGVLPDQLPPGDYQLVVKASYGQQKEILLEGDIRVINQEDLPLQVVRIEPENLQQGMEPDTALQINFNRPVNPELLSFSVYKTLHGKTYVNQDEPGTDFLHAKGQQLQDVNYSRSLVSGGVSLLKNDSVAVFYPQEDLGYGAKVEWEVKYDGESVARQVFSTRSLPTFIEGGVVDSFGQQRSGLVVKLDKLGLSTLTNNDGGFSFGFGSNSENNIPGGDYQIIINADGADQSLGVVSIPVSIAGGRRNKLPLMRVPNRSNEILPVPLDSDRSTVRLASGDLQLDLDGAALSFPGNERTIHSQFVLAGENVRDVQEGLAPLWFYQQLPFGIAPEAAVNLNIRLPAYKGGFQYLPFEGALAHHVLILGYNPDKNIIEPVGVGKIENKVLTSIEPVKLSVLDYIGYSQPLPAHETIFTEYLNKNISFIELVARISQESP</sequence>
<comment type="subcellular location">
    <subcellularLocation>
        <location evidence="1">Secreted</location>
    </subcellularLocation>
</comment>
<reference evidence="8" key="1">
    <citation type="submission" date="2020-06" db="EMBL/GenBank/DDBJ databases">
        <title>Thalassolituus marinus alknpb1M-1, a hydrocarbon-degrading bacterium isolated from the deep-sea overlying water using an in-situ strategy from the South China Sea basin.</title>
        <authorList>
            <person name="Dong C."/>
            <person name="Chen Y."/>
            <person name="Shao Z."/>
        </authorList>
    </citation>
    <scope>NUCLEOTIDE SEQUENCE [LARGE SCALE GENOMIC DNA]</scope>
    <source>
        <strain evidence="8">alknpb1M-1</strain>
    </source>
</reference>
<feature type="region of interest" description="Disordered" evidence="5">
    <location>
        <begin position="262"/>
        <end position="325"/>
    </location>
</feature>
<dbReference type="RefSeq" id="WP_260998176.1">
    <property type="nucleotide sequence ID" value="NZ_CP054475.1"/>
</dbReference>
<dbReference type="InterPro" id="IPR013783">
    <property type="entry name" value="Ig-like_fold"/>
</dbReference>
<evidence type="ECO:0000313" key="8">
    <source>
        <dbReference type="Proteomes" id="UP001065322"/>
    </source>
</evidence>
<keyword evidence="4" id="KW-0106">Calcium</keyword>
<dbReference type="Pfam" id="PF18884">
    <property type="entry name" value="TSP3_bac"/>
    <property type="match status" value="2"/>
</dbReference>
<keyword evidence="2" id="KW-0964">Secreted</keyword>
<evidence type="ECO:0000256" key="6">
    <source>
        <dbReference type="SAM" id="SignalP"/>
    </source>
</evidence>
<evidence type="ECO:0000256" key="4">
    <source>
        <dbReference type="ARBA" id="ARBA00022837"/>
    </source>
</evidence>
<dbReference type="SUPFAM" id="SSF103647">
    <property type="entry name" value="TSP type-3 repeat"/>
    <property type="match status" value="1"/>
</dbReference>
<protein>
    <submittedName>
        <fullName evidence="7">Uncharacterized protein</fullName>
    </submittedName>
</protein>
<dbReference type="Gene3D" id="4.10.1080.10">
    <property type="entry name" value="TSP type-3 repeat"/>
    <property type="match status" value="1"/>
</dbReference>
<evidence type="ECO:0000313" key="7">
    <source>
        <dbReference type="EMBL" id="UXD86198.1"/>
    </source>
</evidence>
<feature type="chain" id="PRO_5045740003" evidence="6">
    <location>
        <begin position="22"/>
        <end position="1194"/>
    </location>
</feature>
<organism evidence="7 8">
    <name type="scientific">Thalassolituus hydrocarboniclasticus</name>
    <dbReference type="NCBI Taxonomy" id="2742796"/>
    <lineage>
        <taxon>Bacteria</taxon>
        <taxon>Pseudomonadati</taxon>
        <taxon>Pseudomonadota</taxon>
        <taxon>Gammaproteobacteria</taxon>
        <taxon>Oceanospirillales</taxon>
        <taxon>Oceanospirillaceae</taxon>
        <taxon>Thalassolituus</taxon>
    </lineage>
</organism>
<evidence type="ECO:0000256" key="1">
    <source>
        <dbReference type="ARBA" id="ARBA00004613"/>
    </source>
</evidence>
<gene>
    <name evidence="7" type="ORF">HUF19_01485</name>
</gene>
<keyword evidence="3 6" id="KW-0732">Signal</keyword>
<dbReference type="InterPro" id="IPR059100">
    <property type="entry name" value="TSP3_bac"/>
</dbReference>
<name>A0ABY6A7U3_9GAMM</name>
<dbReference type="Gene3D" id="2.60.40.10">
    <property type="entry name" value="Immunoglobulins"/>
    <property type="match status" value="2"/>
</dbReference>
<evidence type="ECO:0000256" key="5">
    <source>
        <dbReference type="SAM" id="MobiDB-lite"/>
    </source>
</evidence>